<evidence type="ECO:0000256" key="2">
    <source>
        <dbReference type="ARBA" id="ARBA00023224"/>
    </source>
</evidence>
<evidence type="ECO:0000256" key="4">
    <source>
        <dbReference type="PROSITE-ProRule" id="PRU00284"/>
    </source>
</evidence>
<dbReference type="GO" id="GO:0016020">
    <property type="term" value="C:membrane"/>
    <property type="evidence" value="ECO:0007669"/>
    <property type="project" value="UniProtKB-SubCell"/>
</dbReference>
<dbReference type="Gene3D" id="6.10.340.10">
    <property type="match status" value="1"/>
</dbReference>
<dbReference type="Proteomes" id="UP001169862">
    <property type="component" value="Unassembled WGS sequence"/>
</dbReference>
<sequence length="542" mass="58627">MLDFGTIRGRLTASYLVLLVFLLVVIALSAVRFQSLSDNIRGIVDENAALVELTGELNVNAESLASRLLLLFVLEEREARVAIYKEIDERNRNMDVSLETMAGLVTSEKNKVAVEALKAQRGVYQAALQSTVEALEFGELDDAKKQMAGPTRNELQTFLNQTKALAGSERGMMQDRQQQVLSDSEVAIWMITGVGILALLIGAAMALLITRSIVNPLSRVADFLDRMAKGDLSQNIEIKPKGEIGQLVASLQSMRMSLAGVIEKIDLSARTVVDAVGNIRSSVSGVQQGSEKQEFMANEIQSSVKELSSGVTNMAEHVTVSRNQAEAAHDLAKHGKEIINAAATDITEIATYVEETSLSVAKLKESATTVLEFVNNIRNIADQTNLLALNASIEAARAGESGRGFAVVADEVRNLARNTAEVTESIDAVITSMTNLSVQVSDEMEQGQERMRHGVTQIENVVEPLARLEKDSEESLKSLDGLSGLAQQQSIEANDIALRITKIVEVSVNNNQTSLRLTSLTDALTGAAEQTKQATSTFTLPQ</sequence>
<protein>
    <submittedName>
        <fullName evidence="8">Methyl-accepting chemotaxis protein</fullName>
    </submittedName>
</protein>
<comment type="subcellular location">
    <subcellularLocation>
        <location evidence="1">Membrane</location>
    </subcellularLocation>
</comment>
<keyword evidence="2 4" id="KW-0807">Transducer</keyword>
<dbReference type="SUPFAM" id="SSF58104">
    <property type="entry name" value="Methyl-accepting chemotaxis protein (MCP) signaling domain"/>
    <property type="match status" value="1"/>
</dbReference>
<dbReference type="InterPro" id="IPR047347">
    <property type="entry name" value="YvaQ-like_sensor"/>
</dbReference>
<comment type="caution">
    <text evidence="8">The sequence shown here is derived from an EMBL/GenBank/DDBJ whole genome shotgun (WGS) entry which is preliminary data.</text>
</comment>
<accession>A0AAW7XL33</accession>
<dbReference type="RefSeq" id="WP_303551662.1">
    <property type="nucleotide sequence ID" value="NZ_JAUOPG010000010.1"/>
</dbReference>
<dbReference type="Pfam" id="PF00015">
    <property type="entry name" value="MCPsignal"/>
    <property type="match status" value="1"/>
</dbReference>
<dbReference type="SMART" id="SM00283">
    <property type="entry name" value="MA"/>
    <property type="match status" value="1"/>
</dbReference>
<dbReference type="InterPro" id="IPR004089">
    <property type="entry name" value="MCPsignal_dom"/>
</dbReference>
<organism evidence="8 9">
    <name type="scientific">Neptunomonas phycophila</name>
    <dbReference type="NCBI Taxonomy" id="1572645"/>
    <lineage>
        <taxon>Bacteria</taxon>
        <taxon>Pseudomonadati</taxon>
        <taxon>Pseudomonadota</taxon>
        <taxon>Gammaproteobacteria</taxon>
        <taxon>Oceanospirillales</taxon>
        <taxon>Oceanospirillaceae</taxon>
        <taxon>Neptunomonas</taxon>
    </lineage>
</organism>
<evidence type="ECO:0000256" key="1">
    <source>
        <dbReference type="ARBA" id="ARBA00004370"/>
    </source>
</evidence>
<dbReference type="PROSITE" id="PS50885">
    <property type="entry name" value="HAMP"/>
    <property type="match status" value="1"/>
</dbReference>
<evidence type="ECO:0000256" key="3">
    <source>
        <dbReference type="ARBA" id="ARBA00029447"/>
    </source>
</evidence>
<dbReference type="CDD" id="cd19411">
    <property type="entry name" value="MCP2201-like_sensor"/>
    <property type="match status" value="1"/>
</dbReference>
<dbReference type="CDD" id="cd06225">
    <property type="entry name" value="HAMP"/>
    <property type="match status" value="1"/>
</dbReference>
<evidence type="ECO:0000313" key="8">
    <source>
        <dbReference type="EMBL" id="MDO6454825.1"/>
    </source>
</evidence>
<dbReference type="SMART" id="SM00304">
    <property type="entry name" value="HAMP"/>
    <property type="match status" value="1"/>
</dbReference>
<keyword evidence="5" id="KW-0812">Transmembrane</keyword>
<dbReference type="PROSITE" id="PS50111">
    <property type="entry name" value="CHEMOTAXIS_TRANSDUC_2"/>
    <property type="match status" value="1"/>
</dbReference>
<feature type="domain" description="Methyl-accepting transducer" evidence="6">
    <location>
        <begin position="268"/>
        <end position="504"/>
    </location>
</feature>
<keyword evidence="5" id="KW-1133">Transmembrane helix</keyword>
<dbReference type="InterPro" id="IPR024478">
    <property type="entry name" value="HlyB_4HB_MCP"/>
</dbReference>
<dbReference type="PANTHER" id="PTHR32089:SF112">
    <property type="entry name" value="LYSOZYME-LIKE PROTEIN-RELATED"/>
    <property type="match status" value="1"/>
</dbReference>
<dbReference type="EMBL" id="JAUOPG010000010">
    <property type="protein sequence ID" value="MDO6454825.1"/>
    <property type="molecule type" value="Genomic_DNA"/>
</dbReference>
<dbReference type="PRINTS" id="PR00260">
    <property type="entry name" value="CHEMTRNSDUCR"/>
</dbReference>
<proteinExistence type="inferred from homology"/>
<evidence type="ECO:0000256" key="5">
    <source>
        <dbReference type="SAM" id="Phobius"/>
    </source>
</evidence>
<feature type="domain" description="HAMP" evidence="7">
    <location>
        <begin position="211"/>
        <end position="263"/>
    </location>
</feature>
<dbReference type="Gene3D" id="1.10.287.950">
    <property type="entry name" value="Methyl-accepting chemotaxis protein"/>
    <property type="match status" value="1"/>
</dbReference>
<dbReference type="InterPro" id="IPR004090">
    <property type="entry name" value="Chemotax_Me-accpt_rcpt"/>
</dbReference>
<evidence type="ECO:0000313" key="9">
    <source>
        <dbReference type="Proteomes" id="UP001169862"/>
    </source>
</evidence>
<dbReference type="GO" id="GO:0004888">
    <property type="term" value="F:transmembrane signaling receptor activity"/>
    <property type="evidence" value="ECO:0007669"/>
    <property type="project" value="InterPro"/>
</dbReference>
<dbReference type="GO" id="GO:0006935">
    <property type="term" value="P:chemotaxis"/>
    <property type="evidence" value="ECO:0007669"/>
    <property type="project" value="InterPro"/>
</dbReference>
<keyword evidence="5" id="KW-0472">Membrane</keyword>
<evidence type="ECO:0000259" key="6">
    <source>
        <dbReference type="PROSITE" id="PS50111"/>
    </source>
</evidence>
<dbReference type="AlphaFoldDB" id="A0AAW7XL33"/>
<evidence type="ECO:0000259" key="7">
    <source>
        <dbReference type="PROSITE" id="PS50885"/>
    </source>
</evidence>
<comment type="similarity">
    <text evidence="3">Belongs to the methyl-accepting chemotaxis (MCP) protein family.</text>
</comment>
<dbReference type="Pfam" id="PF00672">
    <property type="entry name" value="HAMP"/>
    <property type="match status" value="1"/>
</dbReference>
<feature type="transmembrane region" description="Helical" evidence="5">
    <location>
        <begin position="186"/>
        <end position="209"/>
    </location>
</feature>
<name>A0AAW7XL33_9GAMM</name>
<dbReference type="PANTHER" id="PTHR32089">
    <property type="entry name" value="METHYL-ACCEPTING CHEMOTAXIS PROTEIN MCPB"/>
    <property type="match status" value="1"/>
</dbReference>
<dbReference type="GO" id="GO:0007165">
    <property type="term" value="P:signal transduction"/>
    <property type="evidence" value="ECO:0007669"/>
    <property type="project" value="UniProtKB-KW"/>
</dbReference>
<dbReference type="InterPro" id="IPR003660">
    <property type="entry name" value="HAMP_dom"/>
</dbReference>
<reference evidence="8" key="1">
    <citation type="submission" date="2023-07" db="EMBL/GenBank/DDBJ databases">
        <title>Genome content predicts the carbon catabolic preferences of heterotrophic bacteria.</title>
        <authorList>
            <person name="Gralka M."/>
        </authorList>
    </citation>
    <scope>NUCLEOTIDE SEQUENCE</scope>
    <source>
        <strain evidence="8">I2M16</strain>
    </source>
</reference>
<dbReference type="Pfam" id="PF12729">
    <property type="entry name" value="4HB_MCP_1"/>
    <property type="match status" value="1"/>
</dbReference>
<feature type="transmembrane region" description="Helical" evidence="5">
    <location>
        <begin position="12"/>
        <end position="31"/>
    </location>
</feature>
<gene>
    <name evidence="8" type="ORF">Q4490_14730</name>
</gene>